<gene>
    <name evidence="2" type="ORF">LVJ94_19115</name>
</gene>
<dbReference type="EMBL" id="CP089983">
    <property type="protein sequence ID" value="WXB09331.1"/>
    <property type="molecule type" value="Genomic_DNA"/>
</dbReference>
<feature type="transmembrane region" description="Helical" evidence="1">
    <location>
        <begin position="193"/>
        <end position="212"/>
    </location>
</feature>
<organism evidence="2 3">
    <name type="scientific">Pendulispora rubella</name>
    <dbReference type="NCBI Taxonomy" id="2741070"/>
    <lineage>
        <taxon>Bacteria</taxon>
        <taxon>Pseudomonadati</taxon>
        <taxon>Myxococcota</taxon>
        <taxon>Myxococcia</taxon>
        <taxon>Myxococcales</taxon>
        <taxon>Sorangiineae</taxon>
        <taxon>Pendulisporaceae</taxon>
        <taxon>Pendulispora</taxon>
    </lineage>
</organism>
<feature type="transmembrane region" description="Helical" evidence="1">
    <location>
        <begin position="264"/>
        <end position="290"/>
    </location>
</feature>
<sequence length="500" mass="54327">MVVALSFLYRLPPLLNAGDTNSDAAIVGLQAMHILRGEFSWHLFGSTYQTSVDSAVAALWFLPLGATPFALMLSSLVGHVLLTLLSYAVLTRHLPKVAAAVLVLALVFCSAPVHGNALYPPRQAALTLVFLAMYFIECIDKSSRDALWAGAGGAMALLACFADPYALLFLPLVGLHLLLVARDPSKGRWLKRLGAGAVGAAMGVVPLVLLLGSPESRHGETKMTLDVVEHNWAVLREACLPWVLGTKVYAPLHEMDYVPWTAPPAIVAIQWLGLLSLAGLLLASVFLVVAPGTPWGVRRIGAVGLLSVPLTVSAFLVSPMVMDQFSARYLVAMLLFLPWAFAPVAHRAKGWRFGMYAAPYLASAAIGGWVAYAPAVSGLAVRTGLSRDDEAMGEKLRALGVRVAMADYWVAYRETFLFRESPIVVPSHLAQDRYRPYRDVFAREREYAYLVDRWRSEEPEATVAERLALSGARYDRIEVGDLVAFVVHAPPEKTPGLASR</sequence>
<keyword evidence="3" id="KW-1185">Reference proteome</keyword>
<feature type="transmembrane region" description="Helical" evidence="1">
    <location>
        <begin position="353"/>
        <end position="372"/>
    </location>
</feature>
<dbReference type="Proteomes" id="UP001374803">
    <property type="component" value="Chromosome"/>
</dbReference>
<name>A0ABZ2LHS8_9BACT</name>
<keyword evidence="1" id="KW-0472">Membrane</keyword>
<feature type="transmembrane region" description="Helical" evidence="1">
    <location>
        <begin position="97"/>
        <end position="115"/>
    </location>
</feature>
<feature type="transmembrane region" description="Helical" evidence="1">
    <location>
        <begin position="146"/>
        <end position="173"/>
    </location>
</feature>
<protein>
    <recommendedName>
        <fullName evidence="4">Glycosyltransferase RgtA/B/C/D-like domain-containing protein</fullName>
    </recommendedName>
</protein>
<evidence type="ECO:0000313" key="2">
    <source>
        <dbReference type="EMBL" id="WXB09331.1"/>
    </source>
</evidence>
<feature type="transmembrane region" description="Helical" evidence="1">
    <location>
        <begin position="327"/>
        <end position="346"/>
    </location>
</feature>
<reference evidence="2" key="1">
    <citation type="submission" date="2021-12" db="EMBL/GenBank/DDBJ databases">
        <title>Discovery of the Pendulisporaceae a myxobacterial family with distinct sporulation behavior and unique specialized metabolism.</title>
        <authorList>
            <person name="Garcia R."/>
            <person name="Popoff A."/>
            <person name="Bader C.D."/>
            <person name="Loehr J."/>
            <person name="Walesch S."/>
            <person name="Walt C."/>
            <person name="Boldt J."/>
            <person name="Bunk B."/>
            <person name="Haeckl F.J.F.P.J."/>
            <person name="Gunesch A.P."/>
            <person name="Birkelbach J."/>
            <person name="Nuebel U."/>
            <person name="Pietschmann T."/>
            <person name="Bach T."/>
            <person name="Mueller R."/>
        </authorList>
    </citation>
    <scope>NUCLEOTIDE SEQUENCE</scope>
    <source>
        <strain evidence="2">MSr11367</strain>
    </source>
</reference>
<evidence type="ECO:0008006" key="4">
    <source>
        <dbReference type="Google" id="ProtNLM"/>
    </source>
</evidence>
<feature type="transmembrane region" description="Helical" evidence="1">
    <location>
        <begin position="302"/>
        <end position="321"/>
    </location>
</feature>
<keyword evidence="1" id="KW-0812">Transmembrane</keyword>
<evidence type="ECO:0000256" key="1">
    <source>
        <dbReference type="SAM" id="Phobius"/>
    </source>
</evidence>
<accession>A0ABZ2LHS8</accession>
<dbReference type="RefSeq" id="WP_394839003.1">
    <property type="nucleotide sequence ID" value="NZ_CP089929.1"/>
</dbReference>
<feature type="transmembrane region" description="Helical" evidence="1">
    <location>
        <begin position="69"/>
        <end position="90"/>
    </location>
</feature>
<proteinExistence type="predicted"/>
<keyword evidence="1" id="KW-1133">Transmembrane helix</keyword>
<evidence type="ECO:0000313" key="3">
    <source>
        <dbReference type="Proteomes" id="UP001374803"/>
    </source>
</evidence>